<feature type="compositionally biased region" description="Low complexity" evidence="1">
    <location>
        <begin position="165"/>
        <end position="176"/>
    </location>
</feature>
<keyword evidence="4" id="KW-1185">Reference proteome</keyword>
<dbReference type="InterPro" id="IPR001650">
    <property type="entry name" value="Helicase_C-like"/>
</dbReference>
<dbReference type="Proteomes" id="UP000678317">
    <property type="component" value="Unassembled WGS sequence"/>
</dbReference>
<proteinExistence type="predicted"/>
<reference evidence="3 4" key="1">
    <citation type="submission" date="2021-03" db="EMBL/GenBank/DDBJ databases">
        <title>novel species in genus Cellulomonas.</title>
        <authorList>
            <person name="Zhang G."/>
        </authorList>
    </citation>
    <scope>NUCLEOTIDE SEQUENCE [LARGE SCALE GENOMIC DNA]</scope>
    <source>
        <strain evidence="4">zg-ZUI188</strain>
    </source>
</reference>
<dbReference type="SUPFAM" id="SSF52540">
    <property type="entry name" value="P-loop containing nucleoside triphosphate hydrolases"/>
    <property type="match status" value="1"/>
</dbReference>
<dbReference type="PROSITE" id="PS51194">
    <property type="entry name" value="HELICASE_CTER"/>
    <property type="match status" value="1"/>
</dbReference>
<dbReference type="Pfam" id="PF00271">
    <property type="entry name" value="Helicase_C"/>
    <property type="match status" value="1"/>
</dbReference>
<dbReference type="InterPro" id="IPR027417">
    <property type="entry name" value="P-loop_NTPase"/>
</dbReference>
<gene>
    <name evidence="3" type="ORF">J4035_05565</name>
</gene>
<evidence type="ECO:0000259" key="2">
    <source>
        <dbReference type="PROSITE" id="PS51194"/>
    </source>
</evidence>
<feature type="domain" description="Helicase C-terminal" evidence="2">
    <location>
        <begin position="923"/>
        <end position="1088"/>
    </location>
</feature>
<dbReference type="SMART" id="SM00490">
    <property type="entry name" value="HELICc"/>
    <property type="match status" value="1"/>
</dbReference>
<evidence type="ECO:0000256" key="1">
    <source>
        <dbReference type="SAM" id="MobiDB-lite"/>
    </source>
</evidence>
<evidence type="ECO:0000313" key="3">
    <source>
        <dbReference type="EMBL" id="MBO3084099.1"/>
    </source>
</evidence>
<comment type="caution">
    <text evidence="3">The sequence shown here is derived from an EMBL/GenBank/DDBJ whole genome shotgun (WGS) entry which is preliminary data.</text>
</comment>
<feature type="region of interest" description="Disordered" evidence="1">
    <location>
        <begin position="70"/>
        <end position="91"/>
    </location>
</feature>
<accession>A0ABS3SEC1</accession>
<dbReference type="CDD" id="cd18785">
    <property type="entry name" value="SF2_C"/>
    <property type="match status" value="1"/>
</dbReference>
<sequence>MTIDRHRPPSAPPGAPLKNQREGAIVDWLIGRIGDRLGDRSGQRHAPPWEPKQNVVLGVLEPIRITPAPAAPTASPVAPTPAAPAGPLSTAPTGEIPSIALDFRMRETSPGAGLALNLDVAFALYMEEVATLAEQRTYLGAAETAELVAPAHDSPADGVQDDHATTGTEGTEGGTNEVVAPTAAATATPAVTLGSRVVRKRAKKTRLLGAWRRHEITLPTMHVDISADGAVTTIAAPLVEAAKAVIDAHYAGASAMRPFVGSARNELPREVLDDEAVFAAAVDRALDRAWAPRYPDLEVTAFAQPLGDGEYLVSVALRNATELTERTLQDLAVYDTQIAVHPGATTEFVRQRFDLAPDDYRMEDLAEVPGRGTACVAVATDAGGIRAETLPTHVQRVVDPRVGHVDPLQWSALSAAPELILDSVQAAMEDYAAEYAQFVAAAGGTSHHREAQAGLDQFTDELRRFKLGLRAMRDDPRLAQAFQLANEVFAQANSGARFDTWRLFQLVYIVSHLPALAARENDDVEMRRELDHADVLWFPAGGGKTEAYLGLIITAMFYDRDRGKDGGVTSWLRFPLRMLSVQQLFRMLRVLVIAEDLRRENNIGRAGADPFSLGYLVGGGGTPNSLKYPKAWWRGWEAEVRAVANGTFTEDHAKDRLVTRCPYCSAASIDLVLDVDAVRLIHQCTTCGRSLPLHMTDVEVYRHLPTVVISTVDKLSGYTWFPEYTAFSRGARFRCPKHGYFSFPTGGACLAGADLCDPPKSGYPAAPYFKDPVPALTIQDEMHLLKEELGAFSGHYEGLIAELQRGGPSALPTKILTASATIEQYQDQLRQVYGRIPRAFPSPGYDRDRSFYTQTQPTVRRTFLGILPHYRRKADVAAAVQGELLRAITELQDDPAALAALGLEDPTSWADETARTQPPQHADAVELLFNYEVSLGYVNSKAHGSKLEEELRSLSSDMEHDGLGAVQHVVLTGQVPIPDLAEAISRVQNETLATDRAERLRAMVGTSVVSHGVDLDRLNVLIMAGMPTTAADYIQVTARSGRTHAGLVVTVYDAFSRRERSLFTNFASYHQFLDQMVTPVPVNKYAYFVASRTVPGLALALLHDLARDPAMNAPGAGVRRAKDFQDWWRSHRAAVDTVLRERLRRCYETPIGGVNDPTMERELADRALERWADIEYPALSVPAQHKLTSELFHQAPLSNFRDIDEPADFPVTHHSRDAFAALTGHSWVSDQATDAADKE</sequence>
<protein>
    <recommendedName>
        <fullName evidence="2">Helicase C-terminal domain-containing protein</fullName>
    </recommendedName>
</protein>
<name>A0ABS3SEC1_9CELL</name>
<evidence type="ECO:0000313" key="4">
    <source>
        <dbReference type="Proteomes" id="UP000678317"/>
    </source>
</evidence>
<dbReference type="EMBL" id="JAGFBM010000001">
    <property type="protein sequence ID" value="MBO3084099.1"/>
    <property type="molecule type" value="Genomic_DNA"/>
</dbReference>
<feature type="region of interest" description="Disordered" evidence="1">
    <location>
        <begin position="152"/>
        <end position="176"/>
    </location>
</feature>
<dbReference type="RefSeq" id="WP_208288925.1">
    <property type="nucleotide sequence ID" value="NZ_CP074404.1"/>
</dbReference>
<feature type="region of interest" description="Disordered" evidence="1">
    <location>
        <begin position="1"/>
        <end position="21"/>
    </location>
</feature>
<organism evidence="3 4">
    <name type="scientific">Cellulomonas fengjieae</name>
    <dbReference type="NCBI Taxonomy" id="2819978"/>
    <lineage>
        <taxon>Bacteria</taxon>
        <taxon>Bacillati</taxon>
        <taxon>Actinomycetota</taxon>
        <taxon>Actinomycetes</taxon>
        <taxon>Micrococcales</taxon>
        <taxon>Cellulomonadaceae</taxon>
        <taxon>Cellulomonas</taxon>
    </lineage>
</organism>
<dbReference type="Gene3D" id="3.40.50.300">
    <property type="entry name" value="P-loop containing nucleotide triphosphate hydrolases"/>
    <property type="match status" value="1"/>
</dbReference>